<dbReference type="SUPFAM" id="SSF53383">
    <property type="entry name" value="PLP-dependent transferases"/>
    <property type="match status" value="1"/>
</dbReference>
<evidence type="ECO:0000256" key="2">
    <source>
        <dbReference type="SAM" id="MobiDB-lite"/>
    </source>
</evidence>
<feature type="compositionally biased region" description="Pro residues" evidence="2">
    <location>
        <begin position="622"/>
        <end position="633"/>
    </location>
</feature>
<dbReference type="Proteomes" id="UP000219338">
    <property type="component" value="Unassembled WGS sequence"/>
</dbReference>
<dbReference type="Pfam" id="PF00266">
    <property type="entry name" value="Aminotran_5"/>
    <property type="match status" value="1"/>
</dbReference>
<reference evidence="5" key="1">
    <citation type="journal article" date="2017" name="Nat. Ecol. Evol.">
        <title>Genome expansion and lineage-specific genetic innovations in the forest pathogenic fungi Armillaria.</title>
        <authorList>
            <person name="Sipos G."/>
            <person name="Prasanna A.N."/>
            <person name="Walter M.C."/>
            <person name="O'Connor E."/>
            <person name="Balint B."/>
            <person name="Krizsan K."/>
            <person name="Kiss B."/>
            <person name="Hess J."/>
            <person name="Varga T."/>
            <person name="Slot J."/>
            <person name="Riley R."/>
            <person name="Boka B."/>
            <person name="Rigling D."/>
            <person name="Barry K."/>
            <person name="Lee J."/>
            <person name="Mihaltcheva S."/>
            <person name="LaButti K."/>
            <person name="Lipzen A."/>
            <person name="Waldron R."/>
            <person name="Moloney N.M."/>
            <person name="Sperisen C."/>
            <person name="Kredics L."/>
            <person name="Vagvoelgyi C."/>
            <person name="Patrignani A."/>
            <person name="Fitzpatrick D."/>
            <person name="Nagy I."/>
            <person name="Doyle S."/>
            <person name="Anderson J.B."/>
            <person name="Grigoriev I.V."/>
            <person name="Gueldener U."/>
            <person name="Muensterkoetter M."/>
            <person name="Nagy L.G."/>
        </authorList>
    </citation>
    <scope>NUCLEOTIDE SEQUENCE [LARGE SCALE GENOMIC DNA]</scope>
    <source>
        <strain evidence="5">C18/9</strain>
    </source>
</reference>
<feature type="compositionally biased region" description="Basic and acidic residues" evidence="2">
    <location>
        <begin position="678"/>
        <end position="691"/>
    </location>
</feature>
<accession>A0A284RTG3</accession>
<protein>
    <recommendedName>
        <fullName evidence="3">Aminotransferase class V domain-containing protein</fullName>
    </recommendedName>
</protein>
<evidence type="ECO:0000256" key="1">
    <source>
        <dbReference type="ARBA" id="ARBA00022898"/>
    </source>
</evidence>
<gene>
    <name evidence="4" type="ORF">ARMOST_15477</name>
</gene>
<name>A0A284RTG3_ARMOS</name>
<keyword evidence="1" id="KW-0663">Pyridoxal phosphate</keyword>
<feature type="compositionally biased region" description="Polar residues" evidence="2">
    <location>
        <begin position="661"/>
        <end position="672"/>
    </location>
</feature>
<dbReference type="InterPro" id="IPR015421">
    <property type="entry name" value="PyrdxlP-dep_Trfase_major"/>
</dbReference>
<feature type="domain" description="Aminotransferase class V" evidence="3">
    <location>
        <begin position="80"/>
        <end position="359"/>
    </location>
</feature>
<dbReference type="InterPro" id="IPR015424">
    <property type="entry name" value="PyrdxlP-dep_Trfase"/>
</dbReference>
<dbReference type="PANTHER" id="PTHR43092">
    <property type="entry name" value="L-CYSTEINE DESULFHYDRASE"/>
    <property type="match status" value="1"/>
</dbReference>
<organism evidence="4 5">
    <name type="scientific">Armillaria ostoyae</name>
    <name type="common">Armillaria root rot fungus</name>
    <dbReference type="NCBI Taxonomy" id="47428"/>
    <lineage>
        <taxon>Eukaryota</taxon>
        <taxon>Fungi</taxon>
        <taxon>Dikarya</taxon>
        <taxon>Basidiomycota</taxon>
        <taxon>Agaricomycotina</taxon>
        <taxon>Agaricomycetes</taxon>
        <taxon>Agaricomycetidae</taxon>
        <taxon>Agaricales</taxon>
        <taxon>Marasmiineae</taxon>
        <taxon>Physalacriaceae</taxon>
        <taxon>Armillaria</taxon>
    </lineage>
</organism>
<proteinExistence type="predicted"/>
<dbReference type="OrthoDB" id="5978656at2759"/>
<dbReference type="PANTHER" id="PTHR43092:SF2">
    <property type="entry name" value="HERCYNYLCYSTEINE SULFOXIDE LYASE"/>
    <property type="match status" value="1"/>
</dbReference>
<dbReference type="Gene3D" id="3.40.640.10">
    <property type="entry name" value="Type I PLP-dependent aspartate aminotransferase-like (Major domain)"/>
    <property type="match status" value="1"/>
</dbReference>
<evidence type="ECO:0000259" key="3">
    <source>
        <dbReference type="Pfam" id="PF00266"/>
    </source>
</evidence>
<dbReference type="InterPro" id="IPR000192">
    <property type="entry name" value="Aminotrans_V_dom"/>
</dbReference>
<feature type="compositionally biased region" description="Polar residues" evidence="2">
    <location>
        <begin position="585"/>
        <end position="594"/>
    </location>
</feature>
<evidence type="ECO:0000313" key="4">
    <source>
        <dbReference type="EMBL" id="SJL12056.1"/>
    </source>
</evidence>
<dbReference type="EMBL" id="FUEG01000016">
    <property type="protein sequence ID" value="SJL12056.1"/>
    <property type="molecule type" value="Genomic_DNA"/>
</dbReference>
<evidence type="ECO:0000313" key="5">
    <source>
        <dbReference type="Proteomes" id="UP000219338"/>
    </source>
</evidence>
<dbReference type="AlphaFoldDB" id="A0A284RTG3"/>
<feature type="region of interest" description="Disordered" evidence="2">
    <location>
        <begin position="585"/>
        <end position="691"/>
    </location>
</feature>
<keyword evidence="5" id="KW-1185">Reference proteome</keyword>
<sequence length="691" mass="76422">MASLPPVSPLKSLVLPAQPPAFGHQMKEYFHFDPEYVNLNHGSYGSLPRPVSAWCSALSDKIETNPDLFMRLTYQPMLIAVREKIASFIGVSDVDEVVLVPNASHGVNTVLKNFVWEAGDVIVTCNTTYGSISRTAQYISDVPPHPEVAQFTILFPTTKEDIISRWRKHLNSVRERVGKNAKIVAIVDAIISNPGALLPWEDMTDICREFDVWNVIDAAHAIGQQPGIQLDEAKPDFWITNCHKWLFAKRGAAVLYVPKRNQHIVKSSFPTSSTYISPKDRTGPNFVEQFEWNGTVDWAPYLSISAALDFRQWLGGEGVIDEYCHNLAIEGGKALAKVLNTKVMDEDGQFTAHMVNVVIPLSGDVKPTFELDLMFKNKLLVKHNVYAAHYYHNGMWWARCSAQIWNEVEDFQKLGTALLSVCDEIEKDGTVHICNRAVLHLQPSRLPPPPSSTYPSTSTMTAYSAFFSSGLLAPRHIFTANLNVNSFIDSPSSPLLDDASDIEVDDDRHMSVPETMVTANSVLRPRLRKRRSSLSIGTSINALKSPSRNASTALQFQIHLQASPSRSRSGSLSSVMGTLVENEFQPNVSSQGTSLVGRMRSGSVGTSLRPRRPIRRTQAPAPSLPPPTTPLPELPSCAADKPKITWPSHRSSPPDHARQPLAQSLQPTSAAQPQPFRGELRGAIGEEMKEN</sequence>
<dbReference type="STRING" id="47428.A0A284RTG3"/>
<dbReference type="Gene3D" id="3.90.1150.10">
    <property type="entry name" value="Aspartate Aminotransferase, domain 1"/>
    <property type="match status" value="1"/>
</dbReference>
<dbReference type="InterPro" id="IPR015422">
    <property type="entry name" value="PyrdxlP-dep_Trfase_small"/>
</dbReference>